<dbReference type="InParanoid" id="S2JYR0"/>
<dbReference type="AlphaFoldDB" id="S2JYR0"/>
<dbReference type="OMA" id="FFPMERI"/>
<name>S2JYR0_MUCC1</name>
<gene>
    <name evidence="1" type="ORF">HMPREF1544_08309</name>
</gene>
<accession>S2JYR0</accession>
<evidence type="ECO:0000313" key="1">
    <source>
        <dbReference type="EMBL" id="EPB84950.1"/>
    </source>
</evidence>
<dbReference type="OrthoDB" id="2264780at2759"/>
<organism evidence="1 2">
    <name type="scientific">Mucor circinelloides f. circinelloides (strain 1006PhL)</name>
    <name type="common">Mucormycosis agent</name>
    <name type="synonym">Calyptromyces circinelloides</name>
    <dbReference type="NCBI Taxonomy" id="1220926"/>
    <lineage>
        <taxon>Eukaryota</taxon>
        <taxon>Fungi</taxon>
        <taxon>Fungi incertae sedis</taxon>
        <taxon>Mucoromycota</taxon>
        <taxon>Mucoromycotina</taxon>
        <taxon>Mucoromycetes</taxon>
        <taxon>Mucorales</taxon>
        <taxon>Mucorineae</taxon>
        <taxon>Mucoraceae</taxon>
        <taxon>Mucor</taxon>
    </lineage>
</organism>
<sequence length="284" mass="32877">MNAAMIAVSGISQRIIKRITIYDPYAFPPILPQNPRNWLYLTLTDTTVYDLAIYQHSLPDQSVSEARSPSPPNAFPPTIEPGLDEGSEHFFPMERIKYQCKRLHYIIGDERKLHYYIARNITRENLNTVVESVFHHVIFVNSRWMIMSRRHSAIAISRSRAFSAAASRLLCSLGVNFKNEVAAMVWENMSTFITYVEYRLLGKSNGSSNLLDTITVFLNFVCACYVARIIIDEHALEVFRKVFNVTSKKYKDQTRSSLRELWLRTDRDLEDSPLSRYLSHRNSQ</sequence>
<dbReference type="VEuPathDB" id="FungiDB:HMPREF1544_08309"/>
<proteinExistence type="predicted"/>
<dbReference type="Proteomes" id="UP000014254">
    <property type="component" value="Unassembled WGS sequence"/>
</dbReference>
<dbReference type="EMBL" id="KE124025">
    <property type="protein sequence ID" value="EPB84950.1"/>
    <property type="molecule type" value="Genomic_DNA"/>
</dbReference>
<protein>
    <submittedName>
        <fullName evidence="1">Uncharacterized protein</fullName>
    </submittedName>
</protein>
<evidence type="ECO:0000313" key="2">
    <source>
        <dbReference type="Proteomes" id="UP000014254"/>
    </source>
</evidence>
<reference evidence="2" key="1">
    <citation type="submission" date="2013-05" db="EMBL/GenBank/DDBJ databases">
        <title>The Genome sequence of Mucor circinelloides f. circinelloides 1006PhL.</title>
        <authorList>
            <consortium name="The Broad Institute Genomics Platform"/>
            <person name="Cuomo C."/>
            <person name="Earl A."/>
            <person name="Findley K."/>
            <person name="Lee S.C."/>
            <person name="Walker B."/>
            <person name="Young S."/>
            <person name="Zeng Q."/>
            <person name="Gargeya S."/>
            <person name="Fitzgerald M."/>
            <person name="Haas B."/>
            <person name="Abouelleil A."/>
            <person name="Allen A.W."/>
            <person name="Alvarado L."/>
            <person name="Arachchi H.M."/>
            <person name="Berlin A.M."/>
            <person name="Chapman S.B."/>
            <person name="Gainer-Dewar J."/>
            <person name="Goldberg J."/>
            <person name="Griggs A."/>
            <person name="Gujja S."/>
            <person name="Hansen M."/>
            <person name="Howarth C."/>
            <person name="Imamovic A."/>
            <person name="Ireland A."/>
            <person name="Larimer J."/>
            <person name="McCowan C."/>
            <person name="Murphy C."/>
            <person name="Pearson M."/>
            <person name="Poon T.W."/>
            <person name="Priest M."/>
            <person name="Roberts A."/>
            <person name="Saif S."/>
            <person name="Shea T."/>
            <person name="Sisk P."/>
            <person name="Sykes S."/>
            <person name="Wortman J."/>
            <person name="Nusbaum C."/>
            <person name="Birren B."/>
        </authorList>
    </citation>
    <scope>NUCLEOTIDE SEQUENCE [LARGE SCALE GENOMIC DNA]</scope>
    <source>
        <strain evidence="2">1006PhL</strain>
    </source>
</reference>
<keyword evidence="2" id="KW-1185">Reference proteome</keyword>